<dbReference type="EMBL" id="LAZR01033902">
    <property type="protein sequence ID" value="KKL46803.1"/>
    <property type="molecule type" value="Genomic_DNA"/>
</dbReference>
<dbReference type="PANTHER" id="PTHR43401:SF2">
    <property type="entry name" value="L-THREONINE 3-DEHYDROGENASE"/>
    <property type="match status" value="1"/>
</dbReference>
<dbReference type="PANTHER" id="PTHR43401">
    <property type="entry name" value="L-THREONINE 3-DEHYDROGENASE"/>
    <property type="match status" value="1"/>
</dbReference>
<proteinExistence type="predicted"/>
<dbReference type="Gene3D" id="3.40.50.720">
    <property type="entry name" value="NAD(P)-binding Rossmann-like Domain"/>
    <property type="match status" value="1"/>
</dbReference>
<dbReference type="InterPro" id="IPR036291">
    <property type="entry name" value="NAD(P)-bd_dom_sf"/>
</dbReference>
<dbReference type="InterPro" id="IPR013149">
    <property type="entry name" value="ADH-like_C"/>
</dbReference>
<protein>
    <recommendedName>
        <fullName evidence="2">Alcohol dehydrogenase-like C-terminal domain-containing protein</fullName>
    </recommendedName>
</protein>
<evidence type="ECO:0000313" key="3">
    <source>
        <dbReference type="EMBL" id="KKL46803.1"/>
    </source>
</evidence>
<gene>
    <name evidence="3" type="ORF">LCGC14_2341920</name>
</gene>
<dbReference type="InterPro" id="IPR050129">
    <property type="entry name" value="Zn_alcohol_dh"/>
</dbReference>
<evidence type="ECO:0000256" key="1">
    <source>
        <dbReference type="ARBA" id="ARBA00023002"/>
    </source>
</evidence>
<dbReference type="AlphaFoldDB" id="A0A0F9CBQ4"/>
<feature type="non-terminal residue" evidence="3">
    <location>
        <position position="1"/>
    </location>
</feature>
<dbReference type="SUPFAM" id="SSF51735">
    <property type="entry name" value="NAD(P)-binding Rossmann-fold domains"/>
    <property type="match status" value="1"/>
</dbReference>
<accession>A0A0F9CBQ4</accession>
<name>A0A0F9CBQ4_9ZZZZ</name>
<dbReference type="Gene3D" id="3.90.180.10">
    <property type="entry name" value="Medium-chain alcohol dehydrogenases, catalytic domain"/>
    <property type="match status" value="1"/>
</dbReference>
<evidence type="ECO:0000259" key="2">
    <source>
        <dbReference type="Pfam" id="PF00107"/>
    </source>
</evidence>
<reference evidence="3" key="1">
    <citation type="journal article" date="2015" name="Nature">
        <title>Complex archaea that bridge the gap between prokaryotes and eukaryotes.</title>
        <authorList>
            <person name="Spang A."/>
            <person name="Saw J.H."/>
            <person name="Jorgensen S.L."/>
            <person name="Zaremba-Niedzwiedzka K."/>
            <person name="Martijn J."/>
            <person name="Lind A.E."/>
            <person name="van Eijk R."/>
            <person name="Schleper C."/>
            <person name="Guy L."/>
            <person name="Ettema T.J."/>
        </authorList>
    </citation>
    <scope>NUCLEOTIDE SEQUENCE</scope>
</reference>
<sequence>VTSEQAALIEPFSIGLYAQRLAGEVKGKRVGILGAGPIGLSHMIISKKIGAGRVAIIDMVENRLKQASSFGADITINADSTGWEKKVFDYVGKNGADIVVTAAPSVGAIESGMKIVKNDGKLLIFGGLPHGSMWNMDPNLVHYNEVTITGSIDATIDDFRRAAQMAPAFDLKKFITHSFPIEKTIDGMEVMKRKEGLKVILEIA</sequence>
<feature type="domain" description="Alcohol dehydrogenase-like C-terminal" evidence="2">
    <location>
        <begin position="37"/>
        <end position="165"/>
    </location>
</feature>
<keyword evidence="1" id="KW-0560">Oxidoreductase</keyword>
<dbReference type="GO" id="GO:0016491">
    <property type="term" value="F:oxidoreductase activity"/>
    <property type="evidence" value="ECO:0007669"/>
    <property type="project" value="UniProtKB-KW"/>
</dbReference>
<comment type="caution">
    <text evidence="3">The sequence shown here is derived from an EMBL/GenBank/DDBJ whole genome shotgun (WGS) entry which is preliminary data.</text>
</comment>
<organism evidence="3">
    <name type="scientific">marine sediment metagenome</name>
    <dbReference type="NCBI Taxonomy" id="412755"/>
    <lineage>
        <taxon>unclassified sequences</taxon>
        <taxon>metagenomes</taxon>
        <taxon>ecological metagenomes</taxon>
    </lineage>
</organism>
<dbReference type="Pfam" id="PF00107">
    <property type="entry name" value="ADH_zinc_N"/>
    <property type="match status" value="1"/>
</dbReference>